<protein>
    <recommendedName>
        <fullName evidence="3">Guanosine-3',5'-bis(diphosphate) 3'-pyrophosphohydrolase MESH1</fullName>
    </recommendedName>
    <alternativeName>
        <fullName evidence="4">Metazoan SpoT homolog 1</fullName>
    </alternativeName>
    <alternativeName>
        <fullName evidence="5">Penta-phosphate guanosine-3'-pyrophosphohydrolase</fullName>
    </alternativeName>
</protein>
<dbReference type="InterPro" id="IPR052194">
    <property type="entry name" value="MESH1"/>
</dbReference>
<reference evidence="6 7" key="1">
    <citation type="submission" date="2024-04" db="EMBL/GenBank/DDBJ databases">
        <title>Tritrichomonas musculus Genome.</title>
        <authorList>
            <person name="Alves-Ferreira E."/>
            <person name="Grigg M."/>
            <person name="Lorenzi H."/>
            <person name="Galac M."/>
        </authorList>
    </citation>
    <scope>NUCLEOTIDE SEQUENCE [LARGE SCALE GENOMIC DNA]</scope>
    <source>
        <strain evidence="6 7">EAF2021</strain>
    </source>
</reference>
<evidence type="ECO:0000313" key="6">
    <source>
        <dbReference type="EMBL" id="KAK8846467.1"/>
    </source>
</evidence>
<dbReference type="InterPro" id="IPR003607">
    <property type="entry name" value="HD/PDEase_dom"/>
</dbReference>
<dbReference type="SUPFAM" id="SSF109604">
    <property type="entry name" value="HD-domain/PDEase-like"/>
    <property type="match status" value="1"/>
</dbReference>
<evidence type="ECO:0000313" key="7">
    <source>
        <dbReference type="Proteomes" id="UP001470230"/>
    </source>
</evidence>
<comment type="similarity">
    <text evidence="2">Belongs to the MESH1 family.</text>
</comment>
<organism evidence="6 7">
    <name type="scientific">Tritrichomonas musculus</name>
    <dbReference type="NCBI Taxonomy" id="1915356"/>
    <lineage>
        <taxon>Eukaryota</taxon>
        <taxon>Metamonada</taxon>
        <taxon>Parabasalia</taxon>
        <taxon>Tritrichomonadida</taxon>
        <taxon>Tritrichomonadidae</taxon>
        <taxon>Tritrichomonas</taxon>
    </lineage>
</organism>
<comment type="caution">
    <text evidence="6">The sequence shown here is derived from an EMBL/GenBank/DDBJ whole genome shotgun (WGS) entry which is preliminary data.</text>
</comment>
<keyword evidence="7" id="KW-1185">Reference proteome</keyword>
<name>A0ABR2HIK1_9EUKA</name>
<dbReference type="PANTHER" id="PTHR46246">
    <property type="entry name" value="GUANOSINE-3',5'-BIS(DIPHOSPHATE) 3'-PYROPHOSPHOHYDROLASE MESH1"/>
    <property type="match status" value="1"/>
</dbReference>
<dbReference type="Proteomes" id="UP001470230">
    <property type="component" value="Unassembled WGS sequence"/>
</dbReference>
<sequence>MWSSEIVNKALFFANAHHKGQTMKNPPDMPYSSHFVGVCLTAINYAQLMKDEINWELLVCCALLHDTIEDTDATYEEVKENFGQAIADGVLALTKDEKVEQSQQMADSLSRIKKQPKEVAIVKLSDRMFNLRDKVPSWSPEKIKSYQKEGQLICDALGDVFPKMKSDLQNIIDHYLD</sequence>
<evidence type="ECO:0000256" key="4">
    <source>
        <dbReference type="ARBA" id="ARBA00041464"/>
    </source>
</evidence>
<evidence type="ECO:0000256" key="5">
    <source>
        <dbReference type="ARBA" id="ARBA00041770"/>
    </source>
</evidence>
<gene>
    <name evidence="6" type="ORF">M9Y10_020490</name>
</gene>
<proteinExistence type="inferred from homology"/>
<evidence type="ECO:0000256" key="3">
    <source>
        <dbReference type="ARBA" id="ARBA00040793"/>
    </source>
</evidence>
<comment type="function">
    <text evidence="1">ppGpp hydrolyzing enzyme involved in starvation response.</text>
</comment>
<dbReference type="CDD" id="cd00077">
    <property type="entry name" value="HDc"/>
    <property type="match status" value="1"/>
</dbReference>
<accession>A0ABR2HIK1</accession>
<dbReference type="EMBL" id="JAPFFF010000029">
    <property type="protein sequence ID" value="KAK8846467.1"/>
    <property type="molecule type" value="Genomic_DNA"/>
</dbReference>
<dbReference type="PANTHER" id="PTHR46246:SF1">
    <property type="entry name" value="GUANOSINE-3',5'-BIS(DIPHOSPHATE) 3'-PYROPHOSPHOHYDROLASE MESH1"/>
    <property type="match status" value="1"/>
</dbReference>
<evidence type="ECO:0000256" key="1">
    <source>
        <dbReference type="ARBA" id="ARBA00037781"/>
    </source>
</evidence>
<evidence type="ECO:0000256" key="2">
    <source>
        <dbReference type="ARBA" id="ARBA00038354"/>
    </source>
</evidence>
<dbReference type="Pfam" id="PF13328">
    <property type="entry name" value="HD_4"/>
    <property type="match status" value="1"/>
</dbReference>
<dbReference type="Gene3D" id="1.10.3210.10">
    <property type="entry name" value="Hypothetical protein af1432"/>
    <property type="match status" value="1"/>
</dbReference>